<keyword evidence="7" id="KW-1185">Reference proteome</keyword>
<dbReference type="PROSITE" id="PS51898">
    <property type="entry name" value="TYR_RECOMBINASE"/>
    <property type="match status" value="1"/>
</dbReference>
<dbReference type="SUPFAM" id="SSF56349">
    <property type="entry name" value="DNA breaking-rejoining enzymes"/>
    <property type="match status" value="1"/>
</dbReference>
<dbReference type="PANTHER" id="PTHR30629:SF2">
    <property type="entry name" value="PROPHAGE INTEGRASE INTS-RELATED"/>
    <property type="match status" value="1"/>
</dbReference>
<dbReference type="GO" id="GO:0006310">
    <property type="term" value="P:DNA recombination"/>
    <property type="evidence" value="ECO:0007669"/>
    <property type="project" value="UniProtKB-KW"/>
</dbReference>
<evidence type="ECO:0000256" key="3">
    <source>
        <dbReference type="ARBA" id="ARBA00023125"/>
    </source>
</evidence>
<dbReference type="InterPro" id="IPR002104">
    <property type="entry name" value="Integrase_catalytic"/>
</dbReference>
<keyword evidence="3" id="KW-0238">DNA-binding</keyword>
<sequence>MTSTRRLRPGQHGEIFVYRTGKQWRAKVRLRLLDGSDTQVSRVRATATEARLAVQEGVTERLGAAQGSVDLKPDSKVGLACRQWVTEMRSRTRWPNAPVLPQTVDEYERLLGNHVVPHLGKRRLNELTPAGCQAWLDGILDRGRAGGKHDMLATAVQARSALVAVLDRAVIHDALRDNPARKTIAPAKKKPEPRAMSAVGVARLRAAVRAWEESRRGRPGPRPTGHLPAVIDVMLGTGMCIGEVMALRWGQVNLSPDGLPTIAVEATMVDIKGQGTVRQPRPKSEAGERTIIIPPFTAESLASIRPEVTTAETPVFPSRRFRDERNVLKPQTPANVRRTLREALDEAQMTGEVYPHLLRKTVGTVVARRMGVADAASLLGHRIDAGVTGRHYIERLRLAPDTSAVLQAMVEIGDEELAKALGIEVPDGGAVVAPRESVTVGAADQDATGW</sequence>
<dbReference type="InterPro" id="IPR011010">
    <property type="entry name" value="DNA_brk_join_enz"/>
</dbReference>
<evidence type="ECO:0000256" key="1">
    <source>
        <dbReference type="ARBA" id="ARBA00008857"/>
    </source>
</evidence>
<dbReference type="InterPro" id="IPR013762">
    <property type="entry name" value="Integrase-like_cat_sf"/>
</dbReference>
<dbReference type="Pfam" id="PF14659">
    <property type="entry name" value="Phage_int_SAM_3"/>
    <property type="match status" value="1"/>
</dbReference>
<keyword evidence="2" id="KW-0229">DNA integration</keyword>
<evidence type="ECO:0000313" key="7">
    <source>
        <dbReference type="Proteomes" id="UP001165405"/>
    </source>
</evidence>
<dbReference type="InterPro" id="IPR004107">
    <property type="entry name" value="Integrase_SAM-like_N"/>
</dbReference>
<dbReference type="GO" id="GO:0015074">
    <property type="term" value="P:DNA integration"/>
    <property type="evidence" value="ECO:0007669"/>
    <property type="project" value="UniProtKB-KW"/>
</dbReference>
<dbReference type="InterPro" id="IPR010998">
    <property type="entry name" value="Integrase_recombinase_N"/>
</dbReference>
<organism evidence="6 7">
    <name type="scientific">Antribacter soli</name>
    <dbReference type="NCBI Taxonomy" id="2910976"/>
    <lineage>
        <taxon>Bacteria</taxon>
        <taxon>Bacillati</taxon>
        <taxon>Actinomycetota</taxon>
        <taxon>Actinomycetes</taxon>
        <taxon>Micrococcales</taxon>
        <taxon>Promicromonosporaceae</taxon>
        <taxon>Antribacter</taxon>
    </lineage>
</organism>
<dbReference type="GO" id="GO:0003677">
    <property type="term" value="F:DNA binding"/>
    <property type="evidence" value="ECO:0007669"/>
    <property type="project" value="UniProtKB-KW"/>
</dbReference>
<evidence type="ECO:0000313" key="6">
    <source>
        <dbReference type="EMBL" id="MCF4119864.1"/>
    </source>
</evidence>
<evidence type="ECO:0000256" key="4">
    <source>
        <dbReference type="ARBA" id="ARBA00023172"/>
    </source>
</evidence>
<gene>
    <name evidence="6" type="ORF">L1785_02625</name>
</gene>
<feature type="domain" description="Tyr recombinase" evidence="5">
    <location>
        <begin position="191"/>
        <end position="406"/>
    </location>
</feature>
<dbReference type="EMBL" id="JAKGSG010000010">
    <property type="protein sequence ID" value="MCF4119864.1"/>
    <property type="molecule type" value="Genomic_DNA"/>
</dbReference>
<reference evidence="6" key="1">
    <citation type="submission" date="2022-01" db="EMBL/GenBank/DDBJ databases">
        <title>Antribacter sp. nov., isolated from Guizhou of China.</title>
        <authorList>
            <person name="Chengliang C."/>
            <person name="Ya Z."/>
        </authorList>
    </citation>
    <scope>NUCLEOTIDE SEQUENCE</scope>
    <source>
        <strain evidence="6">KLBMP 9083</strain>
    </source>
</reference>
<name>A0AA41UA76_9MICO</name>
<comment type="similarity">
    <text evidence="1">Belongs to the 'phage' integrase family.</text>
</comment>
<comment type="caution">
    <text evidence="6">The sequence shown here is derived from an EMBL/GenBank/DDBJ whole genome shotgun (WGS) entry which is preliminary data.</text>
</comment>
<evidence type="ECO:0000259" key="5">
    <source>
        <dbReference type="PROSITE" id="PS51898"/>
    </source>
</evidence>
<dbReference type="InterPro" id="IPR050808">
    <property type="entry name" value="Phage_Integrase"/>
</dbReference>
<dbReference type="Proteomes" id="UP001165405">
    <property type="component" value="Unassembled WGS sequence"/>
</dbReference>
<protein>
    <submittedName>
        <fullName evidence="6">Site-specific integrase</fullName>
    </submittedName>
</protein>
<dbReference type="Gene3D" id="1.10.150.130">
    <property type="match status" value="1"/>
</dbReference>
<dbReference type="Pfam" id="PF00589">
    <property type="entry name" value="Phage_integrase"/>
    <property type="match status" value="1"/>
</dbReference>
<proteinExistence type="inferred from homology"/>
<dbReference type="RefSeq" id="WP_236087577.1">
    <property type="nucleotide sequence ID" value="NZ_JAKGSG010000010.1"/>
</dbReference>
<accession>A0AA41UA76</accession>
<evidence type="ECO:0000256" key="2">
    <source>
        <dbReference type="ARBA" id="ARBA00022908"/>
    </source>
</evidence>
<dbReference type="AlphaFoldDB" id="A0AA41UA76"/>
<dbReference type="PANTHER" id="PTHR30629">
    <property type="entry name" value="PROPHAGE INTEGRASE"/>
    <property type="match status" value="1"/>
</dbReference>
<keyword evidence="4" id="KW-0233">DNA recombination</keyword>
<dbReference type="Gene3D" id="1.10.443.10">
    <property type="entry name" value="Intergrase catalytic core"/>
    <property type="match status" value="1"/>
</dbReference>